<reference evidence="3 4" key="1">
    <citation type="submission" date="2019-05" db="EMBL/GenBank/DDBJ databases">
        <title>The Complete Genome Sequence of the n-alkane-degrading Desulfoglaeba alkanexedens ALDC reveals multiple alkylsuccinate synthase gene clusters.</title>
        <authorList>
            <person name="Callaghan A.V."/>
            <person name="Davidova I.A."/>
            <person name="Duncan K.E."/>
            <person name="Morris B."/>
            <person name="McInerney M.J."/>
        </authorList>
    </citation>
    <scope>NUCLEOTIDE SEQUENCE [LARGE SCALE GENOMIC DNA]</scope>
    <source>
        <strain evidence="3 4">ALDC</strain>
    </source>
</reference>
<dbReference type="SUPFAM" id="SSF52788">
    <property type="entry name" value="Phosphotyrosine protein phosphatases I"/>
    <property type="match status" value="1"/>
</dbReference>
<dbReference type="CDD" id="cd16345">
    <property type="entry name" value="LMWP_ArsC"/>
    <property type="match status" value="1"/>
</dbReference>
<keyword evidence="1" id="KW-0059">Arsenical resistance</keyword>
<evidence type="ECO:0000313" key="3">
    <source>
        <dbReference type="EMBL" id="QCQ21743.1"/>
    </source>
</evidence>
<evidence type="ECO:0000313" key="4">
    <source>
        <dbReference type="Proteomes" id="UP000298602"/>
    </source>
</evidence>
<dbReference type="PANTHER" id="PTHR43428:SF1">
    <property type="entry name" value="ARSENATE REDUCTASE"/>
    <property type="match status" value="1"/>
</dbReference>
<reference evidence="3 4" key="2">
    <citation type="submission" date="2019-05" db="EMBL/GenBank/DDBJ databases">
        <authorList>
            <person name="Suflita J.M."/>
            <person name="Marks C.R."/>
        </authorList>
    </citation>
    <scope>NUCLEOTIDE SEQUENCE [LARGE SCALE GENOMIC DNA]</scope>
    <source>
        <strain evidence="3 4">ALDC</strain>
    </source>
</reference>
<dbReference type="RefSeq" id="WP_137423712.1">
    <property type="nucleotide sequence ID" value="NZ_CP040098.1"/>
</dbReference>
<evidence type="ECO:0000256" key="1">
    <source>
        <dbReference type="ARBA" id="ARBA00022849"/>
    </source>
</evidence>
<dbReference type="OrthoDB" id="9784339at2"/>
<organism evidence="3 4">
    <name type="scientific">Desulfoglaeba alkanexedens ALDC</name>
    <dbReference type="NCBI Taxonomy" id="980445"/>
    <lineage>
        <taxon>Bacteria</taxon>
        <taxon>Pseudomonadati</taxon>
        <taxon>Thermodesulfobacteriota</taxon>
        <taxon>Syntrophobacteria</taxon>
        <taxon>Syntrophobacterales</taxon>
        <taxon>Syntrophobacteraceae</taxon>
        <taxon>Desulfoglaeba</taxon>
    </lineage>
</organism>
<dbReference type="Pfam" id="PF01451">
    <property type="entry name" value="LMWPc"/>
    <property type="match status" value="1"/>
</dbReference>
<dbReference type="AlphaFoldDB" id="A0A4P8L275"/>
<proteinExistence type="predicted"/>
<accession>A0A4P8L275</accession>
<protein>
    <submittedName>
        <fullName evidence="3">Arsenate reductase ArsC</fullName>
    </submittedName>
</protein>
<dbReference type="InterPro" id="IPR023485">
    <property type="entry name" value="Ptyr_pPase"/>
</dbReference>
<dbReference type="Gene3D" id="3.40.50.2300">
    <property type="match status" value="1"/>
</dbReference>
<dbReference type="KEGG" id="dax:FDQ92_05845"/>
<keyword evidence="4" id="KW-1185">Reference proteome</keyword>
<sequence>MADDKARVLFICVHNSGRSQMAEAFLNDLGSGRFVAESAGLEPRPIHPQVITVMKELGYDLSRNSSDSVFEFFRQGRLYDYVITVCEEAVEERCPVFPGIACRLRWPFPNPEELAGSEEEMAAALRKIRNDIRRKIIDFIQEVSSADSAVSHTCNRLSMTP</sequence>
<dbReference type="Proteomes" id="UP000298602">
    <property type="component" value="Chromosome"/>
</dbReference>
<gene>
    <name evidence="3" type="ORF">FDQ92_05845</name>
</gene>
<dbReference type="InterPro" id="IPR036196">
    <property type="entry name" value="Ptyr_pPase_sf"/>
</dbReference>
<dbReference type="EMBL" id="CP040098">
    <property type="protein sequence ID" value="QCQ21743.1"/>
    <property type="molecule type" value="Genomic_DNA"/>
</dbReference>
<feature type="domain" description="Phosphotyrosine protein phosphatase I" evidence="2">
    <location>
        <begin position="6"/>
        <end position="142"/>
    </location>
</feature>
<name>A0A4P8L275_9BACT</name>
<dbReference type="GO" id="GO:0046685">
    <property type="term" value="P:response to arsenic-containing substance"/>
    <property type="evidence" value="ECO:0007669"/>
    <property type="project" value="UniProtKB-KW"/>
</dbReference>
<dbReference type="SMART" id="SM00226">
    <property type="entry name" value="LMWPc"/>
    <property type="match status" value="1"/>
</dbReference>
<evidence type="ECO:0000259" key="2">
    <source>
        <dbReference type="SMART" id="SM00226"/>
    </source>
</evidence>
<dbReference type="PANTHER" id="PTHR43428">
    <property type="entry name" value="ARSENATE REDUCTASE"/>
    <property type="match status" value="1"/>
</dbReference>